<dbReference type="InterPro" id="IPR006634">
    <property type="entry name" value="TLC-dom"/>
</dbReference>
<comment type="caution">
    <text evidence="8">The sequence shown here is derived from an EMBL/GenBank/DDBJ whole genome shotgun (WGS) entry which is preliminary data.</text>
</comment>
<evidence type="ECO:0000256" key="3">
    <source>
        <dbReference type="ARBA" id="ARBA00022989"/>
    </source>
</evidence>
<keyword evidence="2 6" id="KW-0812">Transmembrane</keyword>
<gene>
    <name evidence="8" type="ORF">GT037_002733</name>
</gene>
<evidence type="ECO:0000256" key="5">
    <source>
        <dbReference type="SAM" id="MobiDB-lite"/>
    </source>
</evidence>
<feature type="domain" description="TLC" evidence="7">
    <location>
        <begin position="9"/>
        <end position="229"/>
    </location>
</feature>
<keyword evidence="4 6" id="KW-0472">Membrane</keyword>
<comment type="subcellular location">
    <subcellularLocation>
        <location evidence="1">Membrane</location>
        <topology evidence="1">Multi-pass membrane protein</topology>
    </subcellularLocation>
</comment>
<name>A0A8H7EHK7_9PLEO</name>
<feature type="transmembrane region" description="Helical" evidence="6">
    <location>
        <begin position="170"/>
        <end position="191"/>
    </location>
</feature>
<dbReference type="GO" id="GO:0016020">
    <property type="term" value="C:membrane"/>
    <property type="evidence" value="ECO:0007669"/>
    <property type="project" value="UniProtKB-SubCell"/>
</dbReference>
<reference evidence="8" key="2">
    <citation type="submission" date="2020-08" db="EMBL/GenBank/DDBJ databases">
        <title>Draft Genome Sequence of Cumin Blight Pathogen Alternaria burnsii.</title>
        <authorList>
            <person name="Feng Z."/>
        </authorList>
    </citation>
    <scope>NUCLEOTIDE SEQUENCE</scope>
    <source>
        <strain evidence="8">CBS107.38</strain>
    </source>
</reference>
<dbReference type="Pfam" id="PF03798">
    <property type="entry name" value="TRAM_LAG1_CLN8"/>
    <property type="match status" value="1"/>
</dbReference>
<proteinExistence type="predicted"/>
<organism evidence="8 9">
    <name type="scientific">Alternaria burnsii</name>
    <dbReference type="NCBI Taxonomy" id="1187904"/>
    <lineage>
        <taxon>Eukaryota</taxon>
        <taxon>Fungi</taxon>
        <taxon>Dikarya</taxon>
        <taxon>Ascomycota</taxon>
        <taxon>Pezizomycotina</taxon>
        <taxon>Dothideomycetes</taxon>
        <taxon>Pleosporomycetidae</taxon>
        <taxon>Pleosporales</taxon>
        <taxon>Pleosporineae</taxon>
        <taxon>Pleosporaceae</taxon>
        <taxon>Alternaria</taxon>
        <taxon>Alternaria sect. Alternaria</taxon>
    </lineage>
</organism>
<evidence type="ECO:0000256" key="6">
    <source>
        <dbReference type="SAM" id="Phobius"/>
    </source>
</evidence>
<evidence type="ECO:0000259" key="7">
    <source>
        <dbReference type="Pfam" id="PF03798"/>
    </source>
</evidence>
<keyword evidence="3 6" id="KW-1133">Transmembrane helix</keyword>
<feature type="transmembrane region" description="Helical" evidence="6">
    <location>
        <begin position="12"/>
        <end position="31"/>
    </location>
</feature>
<dbReference type="InterPro" id="IPR050846">
    <property type="entry name" value="TLCD"/>
</dbReference>
<dbReference type="GO" id="GO:0055088">
    <property type="term" value="P:lipid homeostasis"/>
    <property type="evidence" value="ECO:0007669"/>
    <property type="project" value="TreeGrafter"/>
</dbReference>
<dbReference type="PANTHER" id="PTHR13439">
    <property type="entry name" value="CT120 PROTEIN"/>
    <property type="match status" value="1"/>
</dbReference>
<dbReference type="RefSeq" id="XP_038789058.1">
    <property type="nucleotide sequence ID" value="XM_038927780.1"/>
</dbReference>
<evidence type="ECO:0000313" key="8">
    <source>
        <dbReference type="EMBL" id="KAF7678985.1"/>
    </source>
</evidence>
<accession>A0A8H7EHK7</accession>
<keyword evidence="9" id="KW-1185">Reference proteome</keyword>
<dbReference type="PANTHER" id="PTHR13439:SF0">
    <property type="entry name" value="TOPOISOMERASE I DAMAGE AFFECTED PROTEIN 4"/>
    <property type="match status" value="1"/>
</dbReference>
<protein>
    <recommendedName>
        <fullName evidence="7">TLC domain-containing protein</fullName>
    </recommendedName>
</protein>
<sequence length="245" mass="27608">MPSDPVNLNKAFSAAHATTTSIAALLLLRYASWPVLPPRRTSTQNTNEKEQHLDDTQNPMINGQNRMANALTAWETVYLLYDTYAMVRTYRIKNRLSYRTALGVAARSSPVAFGHHVLLSSAFLVLQAYIAAGKEKGMWVITAFLLMNGSTPLMHARWWNRQQTGTSNTAIDVAFLTTFAASRFGVVVWILTKYGQHHGLGPWQSYTMLRKRCQIGTAMLVGLNGLWWAILAVHVVKRNIKRRLY</sequence>
<feature type="transmembrane region" description="Helical" evidence="6">
    <location>
        <begin position="138"/>
        <end position="158"/>
    </location>
</feature>
<evidence type="ECO:0000256" key="1">
    <source>
        <dbReference type="ARBA" id="ARBA00004141"/>
    </source>
</evidence>
<dbReference type="AlphaFoldDB" id="A0A8H7EHK7"/>
<evidence type="ECO:0000256" key="2">
    <source>
        <dbReference type="ARBA" id="ARBA00022692"/>
    </source>
</evidence>
<reference evidence="8" key="1">
    <citation type="submission" date="2020-01" db="EMBL/GenBank/DDBJ databases">
        <authorList>
            <person name="Feng Z.H.Z."/>
        </authorList>
    </citation>
    <scope>NUCLEOTIDE SEQUENCE</scope>
    <source>
        <strain evidence="8">CBS107.38</strain>
    </source>
</reference>
<dbReference type="Proteomes" id="UP000596902">
    <property type="component" value="Unassembled WGS sequence"/>
</dbReference>
<dbReference type="EMBL" id="JAAABM010000003">
    <property type="protein sequence ID" value="KAF7678985.1"/>
    <property type="molecule type" value="Genomic_DNA"/>
</dbReference>
<feature type="region of interest" description="Disordered" evidence="5">
    <location>
        <begin position="38"/>
        <end position="60"/>
    </location>
</feature>
<evidence type="ECO:0000313" key="9">
    <source>
        <dbReference type="Proteomes" id="UP000596902"/>
    </source>
</evidence>
<evidence type="ECO:0000256" key="4">
    <source>
        <dbReference type="ARBA" id="ARBA00023136"/>
    </source>
</evidence>
<dbReference type="GeneID" id="62200958"/>
<feature type="transmembrane region" description="Helical" evidence="6">
    <location>
        <begin position="215"/>
        <end position="236"/>
    </location>
</feature>
<dbReference type="GO" id="GO:0005783">
    <property type="term" value="C:endoplasmic reticulum"/>
    <property type="evidence" value="ECO:0007669"/>
    <property type="project" value="TreeGrafter"/>
</dbReference>
<feature type="transmembrane region" description="Helical" evidence="6">
    <location>
        <begin position="111"/>
        <end position="132"/>
    </location>
</feature>